<protein>
    <submittedName>
        <fullName evidence="1">Uncharacterized protein</fullName>
    </submittedName>
</protein>
<evidence type="ECO:0000313" key="2">
    <source>
        <dbReference type="Proteomes" id="UP000010422"/>
    </source>
</evidence>
<reference evidence="1 2" key="1">
    <citation type="journal article" date="2012" name="MBio">
        <title>De novo assembly of the Pneumocystis jirovecii genome from a single bronchoalveolar lavage fluid specimen from a patient.</title>
        <authorList>
            <person name="Cisse O.H."/>
            <person name="Pagni M."/>
            <person name="Hauser P.M."/>
        </authorList>
    </citation>
    <scope>NUCLEOTIDE SEQUENCE [LARGE SCALE GENOMIC DNA]</scope>
    <source>
        <strain evidence="1 2">SE8</strain>
    </source>
</reference>
<comment type="caution">
    <text evidence="1">The sequence shown here is derived from an EMBL/GenBank/DDBJ whole genome shotgun (WGS) entry which is preliminary data.</text>
</comment>
<evidence type="ECO:0000313" key="1">
    <source>
        <dbReference type="EMBL" id="CCJ31466.1"/>
    </source>
</evidence>
<name>L0PGG2_PNEJI</name>
<dbReference type="InParanoid" id="L0PGG2"/>
<dbReference type="STRING" id="1209962.L0PGG2"/>
<dbReference type="Proteomes" id="UP000010422">
    <property type="component" value="Unassembled WGS sequence"/>
</dbReference>
<sequence>MGEQDFDEFQSDLKQINGYPQRHVPVVNILLTNYQLPWYSAPDKPFPRRKYKCLKCEEIQKQLFNNQAQTAPVSEKKTQIETLVESNEISPLNQVLVDEEVLESDVSVPQSRTAPRSWSDLLKGHGSSYAAVLPSKSVSPIASDTVVNGLNQALDAIKLSPEKKHYVLQPRGLINTGNILQVLAFCPPFYNLLDEISKKMVNSSVNDVSLINALISFIREFSVITQPVLNGTSQAKKQTSRTLENLLFQNMFI</sequence>
<gene>
    <name evidence="1" type="ORF">PNEJI1_003795</name>
</gene>
<dbReference type="EMBL" id="CAKM01000317">
    <property type="protein sequence ID" value="CCJ31466.1"/>
    <property type="molecule type" value="Genomic_DNA"/>
</dbReference>
<dbReference type="AlphaFoldDB" id="L0PGG2"/>
<dbReference type="VEuPathDB" id="FungiDB:PNEJI1_003795"/>
<organism evidence="2">
    <name type="scientific">Pneumocystis jirovecii</name>
    <name type="common">Human pneumocystis pneumonia agent</name>
    <dbReference type="NCBI Taxonomy" id="42068"/>
    <lineage>
        <taxon>Eukaryota</taxon>
        <taxon>Fungi</taxon>
        <taxon>Dikarya</taxon>
        <taxon>Ascomycota</taxon>
        <taxon>Taphrinomycotina</taxon>
        <taxon>Pneumocystomycetes</taxon>
        <taxon>Pneumocystaceae</taxon>
        <taxon>Pneumocystis</taxon>
    </lineage>
</organism>
<proteinExistence type="predicted"/>
<accession>L0PGG2</accession>